<keyword evidence="2" id="KW-0175">Coiled coil</keyword>
<keyword evidence="5" id="KW-1185">Reference proteome</keyword>
<name>A0ABW3ND29_9BACI</name>
<gene>
    <name evidence="4" type="ORF">ACFQ19_00265</name>
</gene>
<evidence type="ECO:0000256" key="1">
    <source>
        <dbReference type="PROSITE-ProRule" id="PRU00409"/>
    </source>
</evidence>
<organism evidence="4 5">
    <name type="scientific">Oceanobacillus locisalsi</name>
    <dbReference type="NCBI Taxonomy" id="546107"/>
    <lineage>
        <taxon>Bacteria</taxon>
        <taxon>Bacillati</taxon>
        <taxon>Bacillota</taxon>
        <taxon>Bacilli</taxon>
        <taxon>Bacillales</taxon>
        <taxon>Bacillaceae</taxon>
        <taxon>Oceanobacillus</taxon>
    </lineage>
</organism>
<dbReference type="SUPFAM" id="SSF56059">
    <property type="entry name" value="Glutathione synthetase ATP-binding domain-like"/>
    <property type="match status" value="1"/>
</dbReference>
<sequence length="450" mass="51996">MAEDKSYEALIDELIEKEAQLDHTKASIAKTDKQIQKIMQSNTYQKTASVRKLLPSGKEKDHYIAYLEEQLNHHQSENVLLKEQLLEAQQELEQLDYDTLWRHIKEKKDTGQIITELDKRIEQKKVEDHHFRYILEAAARQFQQEEPAFKQRIFTKVLEGAKEHASEFMARAGLTEDPVQLSEVASYRACMNMRVRQYQLAGSLPEYTLDDKPSAYRFIQKLGMRTPHSPEEIYTIDTLPEKENIVIKPADGAGGRGVYIVYGSSDIISVKTGEALSNWSLLKHRMEKDLLENKVAQDAWRIEELILEDTDTDQKVSGRDVKFYCFYGKVGVILEIIRTPEIKYCWWDGQGERIQTGKYDDKAFHGKGVSQEEIDMAEQISSQIPSPFMRIDFLRSEDGLIFGEFTPKPGNYEAFNDKIDTYLGNLFIEAQAKLDKDLLQGKQFEIFKEA</sequence>
<comment type="caution">
    <text evidence="4">The sequence shown here is derived from an EMBL/GenBank/DDBJ whole genome shotgun (WGS) entry which is preliminary data.</text>
</comment>
<proteinExistence type="predicted"/>
<dbReference type="PROSITE" id="PS50975">
    <property type="entry name" value="ATP_GRASP"/>
    <property type="match status" value="1"/>
</dbReference>
<reference evidence="5" key="1">
    <citation type="journal article" date="2019" name="Int. J. Syst. Evol. Microbiol.">
        <title>The Global Catalogue of Microorganisms (GCM) 10K type strain sequencing project: providing services to taxonomists for standard genome sequencing and annotation.</title>
        <authorList>
            <consortium name="The Broad Institute Genomics Platform"/>
            <consortium name="The Broad Institute Genome Sequencing Center for Infectious Disease"/>
            <person name="Wu L."/>
            <person name="Ma J."/>
        </authorList>
    </citation>
    <scope>NUCLEOTIDE SEQUENCE [LARGE SCALE GENOMIC DNA]</scope>
    <source>
        <strain evidence="5">CCUG 56608</strain>
    </source>
</reference>
<protein>
    <submittedName>
        <fullName evidence="4">ATP-grasp fold amidoligase family protein</fullName>
    </submittedName>
</protein>
<dbReference type="RefSeq" id="WP_379589848.1">
    <property type="nucleotide sequence ID" value="NZ_JBHTKK010000001.1"/>
</dbReference>
<feature type="coiled-coil region" evidence="2">
    <location>
        <begin position="64"/>
        <end position="98"/>
    </location>
</feature>
<evidence type="ECO:0000313" key="5">
    <source>
        <dbReference type="Proteomes" id="UP001597041"/>
    </source>
</evidence>
<dbReference type="Proteomes" id="UP001597041">
    <property type="component" value="Unassembled WGS sequence"/>
</dbReference>
<evidence type="ECO:0000259" key="3">
    <source>
        <dbReference type="PROSITE" id="PS50975"/>
    </source>
</evidence>
<dbReference type="EMBL" id="JBHTKK010000001">
    <property type="protein sequence ID" value="MFD1064445.1"/>
    <property type="molecule type" value="Genomic_DNA"/>
</dbReference>
<feature type="domain" description="ATP-grasp" evidence="3">
    <location>
        <begin position="216"/>
        <end position="432"/>
    </location>
</feature>
<evidence type="ECO:0000313" key="4">
    <source>
        <dbReference type="EMBL" id="MFD1064445.1"/>
    </source>
</evidence>
<dbReference type="InterPro" id="IPR029465">
    <property type="entry name" value="ATPgrasp_TupA"/>
</dbReference>
<keyword evidence="1" id="KW-0547">Nucleotide-binding</keyword>
<accession>A0ABW3ND29</accession>
<dbReference type="InterPro" id="IPR011761">
    <property type="entry name" value="ATP-grasp"/>
</dbReference>
<keyword evidence="1" id="KW-0067">ATP-binding</keyword>
<evidence type="ECO:0000256" key="2">
    <source>
        <dbReference type="SAM" id="Coils"/>
    </source>
</evidence>
<dbReference type="Pfam" id="PF14305">
    <property type="entry name" value="ATPgrasp_TupA"/>
    <property type="match status" value="1"/>
</dbReference>